<dbReference type="GO" id="GO:0016491">
    <property type="term" value="F:oxidoreductase activity"/>
    <property type="evidence" value="ECO:0007669"/>
    <property type="project" value="InterPro"/>
</dbReference>
<proteinExistence type="predicted"/>
<evidence type="ECO:0000313" key="2">
    <source>
        <dbReference type="EMBL" id="MBB5895917.1"/>
    </source>
</evidence>
<dbReference type="SUPFAM" id="SSF51430">
    <property type="entry name" value="NAD(P)-linked oxidoreductase"/>
    <property type="match status" value="1"/>
</dbReference>
<dbReference type="InterPro" id="IPR050523">
    <property type="entry name" value="AKR_Detox_Biosynth"/>
</dbReference>
<dbReference type="PANTHER" id="PTHR43364:SF6">
    <property type="entry name" value="OXIDOREDUCTASE-RELATED"/>
    <property type="match status" value="1"/>
</dbReference>
<dbReference type="RefSeq" id="WP_184867647.1">
    <property type="nucleotide sequence ID" value="NZ_BAAAWY010000086.1"/>
</dbReference>
<dbReference type="AlphaFoldDB" id="A0A7W9KNV7"/>
<dbReference type="Proteomes" id="UP000585638">
    <property type="component" value="Unassembled WGS sequence"/>
</dbReference>
<dbReference type="PRINTS" id="PR00069">
    <property type="entry name" value="ALDKETRDTASE"/>
</dbReference>
<reference evidence="2 3" key="1">
    <citation type="submission" date="2020-08" db="EMBL/GenBank/DDBJ databases">
        <title>Sequencing the genomes of 1000 actinobacteria strains.</title>
        <authorList>
            <person name="Klenk H.-P."/>
        </authorList>
    </citation>
    <scope>NUCLEOTIDE SEQUENCE [LARGE SCALE GENOMIC DNA]</scope>
    <source>
        <strain evidence="2 3">DSM 43851</strain>
    </source>
</reference>
<comment type="caution">
    <text evidence="2">The sequence shown here is derived from an EMBL/GenBank/DDBJ whole genome shotgun (WGS) entry which is preliminary data.</text>
</comment>
<keyword evidence="3" id="KW-1185">Reference proteome</keyword>
<dbReference type="InterPro" id="IPR036812">
    <property type="entry name" value="NAD(P)_OxRdtase_dom_sf"/>
</dbReference>
<dbReference type="GO" id="GO:0005829">
    <property type="term" value="C:cytosol"/>
    <property type="evidence" value="ECO:0007669"/>
    <property type="project" value="TreeGrafter"/>
</dbReference>
<name>A0A7W9KNV7_9PSEU</name>
<accession>A0A7W9KNV7</accession>
<feature type="domain" description="NADP-dependent oxidoreductase" evidence="1">
    <location>
        <begin position="27"/>
        <end position="308"/>
    </location>
</feature>
<evidence type="ECO:0000259" key="1">
    <source>
        <dbReference type="Pfam" id="PF00248"/>
    </source>
</evidence>
<dbReference type="InterPro" id="IPR020471">
    <property type="entry name" value="AKR"/>
</dbReference>
<dbReference type="Gene3D" id="3.20.20.100">
    <property type="entry name" value="NADP-dependent oxidoreductase domain"/>
    <property type="match status" value="1"/>
</dbReference>
<protein>
    <submittedName>
        <fullName evidence="2">Aryl-alcohol dehydrogenase-like predicted oxidoreductase</fullName>
    </submittedName>
</protein>
<evidence type="ECO:0000313" key="3">
    <source>
        <dbReference type="Proteomes" id="UP000585638"/>
    </source>
</evidence>
<sequence>MRYETVGAAGPRVSALILGCGNFGGIGSPAQFRGKGDNRDTAFEVMDAARESGVCMFDTANAYAGGTSEQWIGEWLASRQAYDDIAVTTKVGGPTDAGSGLSREHIRGQIDASLSRLGVERVALYLAHGPDDTVPIEETIGTFDELVQEGKIGAYGVSNVTAEQLSAATAAGRPVNVQNGYNLFDRLGQADLWPVCAAAGVGFTAYSPLAGGLLTGKHRAGQPFAAESRMALRPPELTDLSLDRALGALPRLIEIADGYGVPLTTLALAWVLTDPGVTAAVVGPRSAEHLKPMVAAVDLALTTEQRAELIVGTHSISNG</sequence>
<organism evidence="2 3">
    <name type="scientific">Kutzneria kofuensis</name>
    <dbReference type="NCBI Taxonomy" id="103725"/>
    <lineage>
        <taxon>Bacteria</taxon>
        <taxon>Bacillati</taxon>
        <taxon>Actinomycetota</taxon>
        <taxon>Actinomycetes</taxon>
        <taxon>Pseudonocardiales</taxon>
        <taxon>Pseudonocardiaceae</taxon>
        <taxon>Kutzneria</taxon>
    </lineage>
</organism>
<dbReference type="InterPro" id="IPR023210">
    <property type="entry name" value="NADP_OxRdtase_dom"/>
</dbReference>
<dbReference type="Pfam" id="PF00248">
    <property type="entry name" value="Aldo_ket_red"/>
    <property type="match status" value="1"/>
</dbReference>
<dbReference type="EMBL" id="JACHIR010000001">
    <property type="protein sequence ID" value="MBB5895917.1"/>
    <property type="molecule type" value="Genomic_DNA"/>
</dbReference>
<dbReference type="PANTHER" id="PTHR43364">
    <property type="entry name" value="NADH-SPECIFIC METHYLGLYOXAL REDUCTASE-RELATED"/>
    <property type="match status" value="1"/>
</dbReference>
<gene>
    <name evidence="2" type="ORF">BJ998_007113</name>
</gene>